<accession>A0ABW7G1U3</accession>
<organism evidence="1 2">
    <name type="scientific">Pelomonas nitida</name>
    <dbReference type="NCBI Taxonomy" id="3299027"/>
    <lineage>
        <taxon>Bacteria</taxon>
        <taxon>Pseudomonadati</taxon>
        <taxon>Pseudomonadota</taxon>
        <taxon>Betaproteobacteria</taxon>
        <taxon>Burkholderiales</taxon>
        <taxon>Sphaerotilaceae</taxon>
        <taxon>Roseateles</taxon>
    </lineage>
</organism>
<evidence type="ECO:0000313" key="2">
    <source>
        <dbReference type="Proteomes" id="UP001606305"/>
    </source>
</evidence>
<dbReference type="RefSeq" id="WP_394486493.1">
    <property type="nucleotide sequence ID" value="NZ_JBIGIA010000002.1"/>
</dbReference>
<dbReference type="EMBL" id="JBIGIA010000002">
    <property type="protein sequence ID" value="MFG6455829.1"/>
    <property type="molecule type" value="Genomic_DNA"/>
</dbReference>
<gene>
    <name evidence="1" type="ORF">ACG00X_03200</name>
</gene>
<evidence type="ECO:0000313" key="1">
    <source>
        <dbReference type="EMBL" id="MFG6455829.1"/>
    </source>
</evidence>
<sequence length="168" mass="18473">MTTCAQQFGAATPFSLENVALAFACFAKPETYVVGDLYEPERHDYEEMLGGLPRELLEVANFGTVAWGPLHDLTPQATAYLLPRLMELACSQARDKSGDLFMTHFVMNVSEGPSCTRFSLLTPHHCAAVAEFLDHLAAQHGALIERDCLDDVLAEGRLNWRSNSAQNG</sequence>
<proteinExistence type="predicted"/>
<dbReference type="Proteomes" id="UP001606305">
    <property type="component" value="Unassembled WGS sequence"/>
</dbReference>
<comment type="caution">
    <text evidence="1">The sequence shown here is derived from an EMBL/GenBank/DDBJ whole genome shotgun (WGS) entry which is preliminary data.</text>
</comment>
<protein>
    <submittedName>
        <fullName evidence="1">Uncharacterized protein</fullName>
    </submittedName>
</protein>
<reference evidence="1 2" key="1">
    <citation type="submission" date="2024-09" db="EMBL/GenBank/DDBJ databases">
        <title>Novel species of the genus Pelomonas and Roseateles isolated from streams.</title>
        <authorList>
            <person name="Lu H."/>
        </authorList>
    </citation>
    <scope>NUCLEOTIDE SEQUENCE [LARGE SCALE GENOMIC DNA]</scope>
    <source>
        <strain evidence="1 2">BYS96W</strain>
    </source>
</reference>
<keyword evidence="2" id="KW-1185">Reference proteome</keyword>
<name>A0ABW7G1U3_9BURK</name>